<evidence type="ECO:0000313" key="2">
    <source>
        <dbReference type="EMBL" id="GAA5049962.1"/>
    </source>
</evidence>
<dbReference type="Proteomes" id="UP001501729">
    <property type="component" value="Unassembled WGS sequence"/>
</dbReference>
<reference evidence="2 3" key="1">
    <citation type="journal article" date="2019" name="Int. J. Syst. Evol. Microbiol.">
        <title>The Global Catalogue of Microorganisms (GCM) 10K type strain sequencing project: providing services to taxonomists for standard genome sequencing and annotation.</title>
        <authorList>
            <consortium name="The Broad Institute Genomics Platform"/>
            <consortium name="The Broad Institute Genome Sequencing Center for Infectious Disease"/>
            <person name="Wu L."/>
            <person name="Ma J."/>
        </authorList>
    </citation>
    <scope>NUCLEOTIDE SEQUENCE [LARGE SCALE GENOMIC DNA]</scope>
    <source>
        <strain evidence="2 3">JCM 17504</strain>
    </source>
</reference>
<dbReference type="SUPFAM" id="SSF53597">
    <property type="entry name" value="Dihydrofolate reductase-like"/>
    <property type="match status" value="1"/>
</dbReference>
<evidence type="ECO:0000259" key="1">
    <source>
        <dbReference type="Pfam" id="PF01872"/>
    </source>
</evidence>
<dbReference type="InterPro" id="IPR050765">
    <property type="entry name" value="Riboflavin_Biosynth_HTPR"/>
</dbReference>
<gene>
    <name evidence="2" type="ORF">GCM10025751_23420</name>
</gene>
<dbReference type="EMBL" id="BAABKX010000007">
    <property type="protein sequence ID" value="GAA5049962.1"/>
    <property type="molecule type" value="Genomic_DNA"/>
</dbReference>
<name>A0AAV3UGS7_9EURY</name>
<dbReference type="RefSeq" id="WP_227777297.1">
    <property type="nucleotide sequence ID" value="NZ_BAABKX010000007.1"/>
</dbReference>
<dbReference type="GO" id="GO:0008703">
    <property type="term" value="F:5-amino-6-(5-phosphoribosylamino)uracil reductase activity"/>
    <property type="evidence" value="ECO:0007669"/>
    <property type="project" value="InterPro"/>
</dbReference>
<feature type="domain" description="Bacterial bifunctional deaminase-reductase C-terminal" evidence="1">
    <location>
        <begin position="3"/>
        <end position="178"/>
    </location>
</feature>
<dbReference type="InterPro" id="IPR002734">
    <property type="entry name" value="RibDG_C"/>
</dbReference>
<dbReference type="AlphaFoldDB" id="A0AAV3UGS7"/>
<dbReference type="GO" id="GO:0009231">
    <property type="term" value="P:riboflavin biosynthetic process"/>
    <property type="evidence" value="ECO:0007669"/>
    <property type="project" value="InterPro"/>
</dbReference>
<protein>
    <submittedName>
        <fullName evidence="2">Dihydrofolate reductase family protein</fullName>
    </submittedName>
</protein>
<proteinExistence type="predicted"/>
<sequence>MSKVVFDISMSLDGFITASNQTPEKPLGEGGQQLHAWIEDDSGRQILEEASADLGAVIAGRKTYDDSVPWWGSDGPTGPARRPVFVITHEAPSDVPEDGVYTFVTDGIESALEQAKAAAGDQTVSVMGGASIGQQYIAAGLVDEIGIHLVPVLFGSGTRMFENLGGEHIQLEIIDVTESASANHIRFRVSLNGDGP</sequence>
<dbReference type="Pfam" id="PF01872">
    <property type="entry name" value="RibD_C"/>
    <property type="match status" value="1"/>
</dbReference>
<dbReference type="InterPro" id="IPR024072">
    <property type="entry name" value="DHFR-like_dom_sf"/>
</dbReference>
<organism evidence="2 3">
    <name type="scientific">Haladaptatus pallidirubidus</name>
    <dbReference type="NCBI Taxonomy" id="1008152"/>
    <lineage>
        <taxon>Archaea</taxon>
        <taxon>Methanobacteriati</taxon>
        <taxon>Methanobacteriota</taxon>
        <taxon>Stenosarchaea group</taxon>
        <taxon>Halobacteria</taxon>
        <taxon>Halobacteriales</taxon>
        <taxon>Haladaptataceae</taxon>
        <taxon>Haladaptatus</taxon>
    </lineage>
</organism>
<comment type="caution">
    <text evidence="2">The sequence shown here is derived from an EMBL/GenBank/DDBJ whole genome shotgun (WGS) entry which is preliminary data.</text>
</comment>
<dbReference type="GeneID" id="68615400"/>
<dbReference type="PANTHER" id="PTHR38011">
    <property type="entry name" value="DIHYDROFOLATE REDUCTASE FAMILY PROTEIN (AFU_ORTHOLOGUE AFUA_8G06820)"/>
    <property type="match status" value="1"/>
</dbReference>
<evidence type="ECO:0000313" key="3">
    <source>
        <dbReference type="Proteomes" id="UP001501729"/>
    </source>
</evidence>
<accession>A0AAV3UGS7</accession>
<dbReference type="Gene3D" id="3.40.430.10">
    <property type="entry name" value="Dihydrofolate Reductase, subunit A"/>
    <property type="match status" value="1"/>
</dbReference>
<keyword evidence="3" id="KW-1185">Reference proteome</keyword>
<dbReference type="PANTHER" id="PTHR38011:SF12">
    <property type="entry name" value="BIFUNCTIONAL DEAMINASE-REDUCTASE DOMAIN PROTEIN"/>
    <property type="match status" value="1"/>
</dbReference>